<proteinExistence type="predicted"/>
<dbReference type="InterPro" id="IPR011717">
    <property type="entry name" value="TPR-4"/>
</dbReference>
<feature type="repeat" description="TPR" evidence="1">
    <location>
        <begin position="121"/>
        <end position="154"/>
    </location>
</feature>
<dbReference type="Pfam" id="PF07721">
    <property type="entry name" value="TPR_4"/>
    <property type="match status" value="1"/>
</dbReference>
<dbReference type="Gene3D" id="2.60.120.380">
    <property type="match status" value="1"/>
</dbReference>
<evidence type="ECO:0000313" key="2">
    <source>
        <dbReference type="EMBL" id="PRQ02713.1"/>
    </source>
</evidence>
<reference evidence="2 3" key="1">
    <citation type="submission" date="2018-03" db="EMBL/GenBank/DDBJ databases">
        <title>Draft Genome Sequences of the Obligatory Marine Myxobacteria Enhygromyxa salina SWB007.</title>
        <authorList>
            <person name="Poehlein A."/>
            <person name="Moghaddam J.A."/>
            <person name="Harms H."/>
            <person name="Alanjari M."/>
            <person name="Koenig G.M."/>
            <person name="Daniel R."/>
            <person name="Schaeberle T.F."/>
        </authorList>
    </citation>
    <scope>NUCLEOTIDE SEQUENCE [LARGE SCALE GENOMIC DNA]</scope>
    <source>
        <strain evidence="2 3">SWB007</strain>
    </source>
</reference>
<dbReference type="EC" id="3.4.-.-" evidence="2"/>
<evidence type="ECO:0000313" key="3">
    <source>
        <dbReference type="Proteomes" id="UP000238823"/>
    </source>
</evidence>
<dbReference type="OrthoDB" id="266279at2"/>
<keyword evidence="2" id="KW-0645">Protease</keyword>
<dbReference type="GO" id="GO:0042802">
    <property type="term" value="F:identical protein binding"/>
    <property type="evidence" value="ECO:0007669"/>
    <property type="project" value="InterPro"/>
</dbReference>
<dbReference type="PROSITE" id="PS50005">
    <property type="entry name" value="TPR"/>
    <property type="match status" value="1"/>
</dbReference>
<name>A0A2S9YC94_9BACT</name>
<dbReference type="EMBL" id="PVNL01000111">
    <property type="protein sequence ID" value="PRQ02713.1"/>
    <property type="molecule type" value="Genomic_DNA"/>
</dbReference>
<dbReference type="GO" id="GO:0006508">
    <property type="term" value="P:proteolysis"/>
    <property type="evidence" value="ECO:0007669"/>
    <property type="project" value="UniProtKB-KW"/>
</dbReference>
<protein>
    <submittedName>
        <fullName evidence="2">Beta-barrel assembly-enhancing protease</fullName>
        <ecNumber evidence="2">3.4.-.-</ecNumber>
    </submittedName>
</protein>
<dbReference type="Proteomes" id="UP000238823">
    <property type="component" value="Unassembled WGS sequence"/>
</dbReference>
<gene>
    <name evidence="2" type="primary">bepA_8</name>
    <name evidence="2" type="ORF">ENSA7_55420</name>
</gene>
<keyword evidence="2" id="KW-0378">Hydrolase</keyword>
<dbReference type="GO" id="GO:0008233">
    <property type="term" value="F:peptidase activity"/>
    <property type="evidence" value="ECO:0007669"/>
    <property type="project" value="UniProtKB-KW"/>
</dbReference>
<dbReference type="InterPro" id="IPR019734">
    <property type="entry name" value="TPR_rpt"/>
</dbReference>
<dbReference type="InterPro" id="IPR011990">
    <property type="entry name" value="TPR-like_helical_dom_sf"/>
</dbReference>
<accession>A0A2S9YC94</accession>
<sequence length="352" mass="38854">MTPSLWLCATLAFAPPSFTVTAVDERPTRVANAELTAEIEQLQQLIVEAPRERTHRFALVRALIDAGELDQALAAAEAWREIDAYNLVVVRLIGDIQTELGDAKQALRTYSAVTELLSEDPEAQRALATVLKAQGDLDNALARLQVATQLRPEDQRLSFELADVELRRGNYAQAAARFEAIVADEGASEQLRHPAKQRLAQVYAGFRRDANTDAQRREWTAKIDALALEGGSQNDIKVYLTWDTDRTDVDLWVINPKGEKVFYSHRQGAFGGTLYGDVTTGYGPESFTAKTAKAGTYAVEVNYYGSGGAMKEARGELLVVVNEGREDEQQHTFPYVLPKVGDSVRVAKIEVK</sequence>
<dbReference type="SUPFAM" id="SSF48452">
    <property type="entry name" value="TPR-like"/>
    <property type="match status" value="1"/>
</dbReference>
<dbReference type="AlphaFoldDB" id="A0A2S9YC94"/>
<dbReference type="Gene3D" id="1.25.40.10">
    <property type="entry name" value="Tetratricopeptide repeat domain"/>
    <property type="match status" value="1"/>
</dbReference>
<comment type="caution">
    <text evidence="2">The sequence shown here is derived from an EMBL/GenBank/DDBJ whole genome shotgun (WGS) entry which is preliminary data.</text>
</comment>
<dbReference type="Pfam" id="PF14559">
    <property type="entry name" value="TPR_19"/>
    <property type="match status" value="1"/>
</dbReference>
<keyword evidence="1" id="KW-0802">TPR repeat</keyword>
<evidence type="ECO:0000256" key="1">
    <source>
        <dbReference type="PROSITE-ProRule" id="PRU00339"/>
    </source>
</evidence>
<organism evidence="2 3">
    <name type="scientific">Enhygromyxa salina</name>
    <dbReference type="NCBI Taxonomy" id="215803"/>
    <lineage>
        <taxon>Bacteria</taxon>
        <taxon>Pseudomonadati</taxon>
        <taxon>Myxococcota</taxon>
        <taxon>Polyangia</taxon>
        <taxon>Nannocystales</taxon>
        <taxon>Nannocystaceae</taxon>
        <taxon>Enhygromyxa</taxon>
    </lineage>
</organism>